<dbReference type="OrthoDB" id="10264374at2759"/>
<proteinExistence type="inferred from homology"/>
<keyword evidence="5" id="KW-1185">Reference proteome</keyword>
<dbReference type="EMBL" id="FJOG01000009">
    <property type="protein sequence ID" value="CZR57100.1"/>
    <property type="molecule type" value="Genomic_DNA"/>
</dbReference>
<dbReference type="InterPro" id="IPR021884">
    <property type="entry name" value="Ice-bd_prot"/>
</dbReference>
<reference evidence="4 5" key="1">
    <citation type="submission" date="2016-03" db="EMBL/GenBank/DDBJ databases">
        <authorList>
            <person name="Ploux O."/>
        </authorList>
    </citation>
    <scope>NUCLEOTIDE SEQUENCE [LARGE SCALE GENOMIC DNA]</scope>
    <source>
        <strain evidence="4 5">UAMH 11012</strain>
    </source>
</reference>
<evidence type="ECO:0000313" key="4">
    <source>
        <dbReference type="EMBL" id="CZR57100.1"/>
    </source>
</evidence>
<comment type="similarity">
    <text evidence="1">Belongs to the ice-binding protein family.</text>
</comment>
<evidence type="ECO:0000256" key="3">
    <source>
        <dbReference type="SAM" id="SignalP"/>
    </source>
</evidence>
<protein>
    <recommendedName>
        <fullName evidence="6">Antifreeze protein</fullName>
    </recommendedName>
</protein>
<keyword evidence="2 3" id="KW-0732">Signal</keyword>
<dbReference type="STRING" id="576137.A0A1L7WWF4"/>
<dbReference type="Proteomes" id="UP000184330">
    <property type="component" value="Unassembled WGS sequence"/>
</dbReference>
<name>A0A1L7WWF4_9HELO</name>
<evidence type="ECO:0008006" key="6">
    <source>
        <dbReference type="Google" id="ProtNLM"/>
    </source>
</evidence>
<dbReference type="Pfam" id="PF11999">
    <property type="entry name" value="Ice_binding"/>
    <property type="match status" value="1"/>
</dbReference>
<accession>A0A1L7WWF4</accession>
<evidence type="ECO:0000256" key="1">
    <source>
        <dbReference type="ARBA" id="ARBA00005445"/>
    </source>
</evidence>
<sequence length="409" mass="42332">MEISLLLCLLCYAKFVLAQVNLGSAASFAVLSRASVTNTGQSSIFGYIGTGGVAITGFPPGAHTGSLFTSVTTPLTDATNAYNAITPFSGDGLTGQDLGALVLGPGTYSFSSSAQLTGSLTPVSSSITSSSWYFKIGSALATASGSSVLLQGTAQACNVYWQIGSSATFGATSNGGLFTLGGSVTLGTNQVQVADCPVISSTTPPSSSIVGGGGGGEGAASSITLSPGHCSLRHHLFFSTTTTYIQNDEQAPPTKSMDSSNLCGNITKTILQGCIYSNDVFSNALDLTRNAFFTSPASKAETETEMPYTSATGASFRKLPFETSQQPSTKTPQGFASSPGSSALATYTASAILNDNSQLQASLIHHTSQRSAGQDDQYIDFVTVVETFVATALRYTLLRILQWLVKERR</sequence>
<feature type="chain" id="PRO_5013018796" description="Antifreeze protein" evidence="3">
    <location>
        <begin position="19"/>
        <end position="409"/>
    </location>
</feature>
<organism evidence="4 5">
    <name type="scientific">Phialocephala subalpina</name>
    <dbReference type="NCBI Taxonomy" id="576137"/>
    <lineage>
        <taxon>Eukaryota</taxon>
        <taxon>Fungi</taxon>
        <taxon>Dikarya</taxon>
        <taxon>Ascomycota</taxon>
        <taxon>Pezizomycotina</taxon>
        <taxon>Leotiomycetes</taxon>
        <taxon>Helotiales</taxon>
        <taxon>Mollisiaceae</taxon>
        <taxon>Phialocephala</taxon>
        <taxon>Phialocephala fortinii species complex</taxon>
    </lineage>
</organism>
<gene>
    <name evidence="4" type="ORF">PAC_06989</name>
</gene>
<evidence type="ECO:0000313" key="5">
    <source>
        <dbReference type="Proteomes" id="UP000184330"/>
    </source>
</evidence>
<evidence type="ECO:0000256" key="2">
    <source>
        <dbReference type="ARBA" id="ARBA00022729"/>
    </source>
</evidence>
<feature type="signal peptide" evidence="3">
    <location>
        <begin position="1"/>
        <end position="18"/>
    </location>
</feature>
<dbReference type="AlphaFoldDB" id="A0A1L7WWF4"/>